<dbReference type="PIRSF" id="PIRSF000077">
    <property type="entry name" value="Thioredoxin"/>
    <property type="match status" value="1"/>
</dbReference>
<evidence type="ECO:0000256" key="6">
    <source>
        <dbReference type="ARBA" id="ARBA00023284"/>
    </source>
</evidence>
<evidence type="ECO:0000256" key="4">
    <source>
        <dbReference type="ARBA" id="ARBA00022982"/>
    </source>
</evidence>
<dbReference type="InterPro" id="IPR036249">
    <property type="entry name" value="Thioredoxin-like_sf"/>
</dbReference>
<comment type="similarity">
    <text evidence="1 8">Belongs to the thioredoxin family.</text>
</comment>
<evidence type="ECO:0000256" key="8">
    <source>
        <dbReference type="PIRNR" id="PIRNR000077"/>
    </source>
</evidence>
<sequence>MAVITLTEQNFAQEVLQSDKPVLVDFWASWCGPCRMVSPIVDEIAEELDGKVKVGKVNVDEQRELAGEYGIMSIPTLMVVKNGEIVNTAVGVRPKNAILSMLGE</sequence>
<dbReference type="Pfam" id="PF00085">
    <property type="entry name" value="Thioredoxin"/>
    <property type="match status" value="1"/>
</dbReference>
<proteinExistence type="inferred from homology"/>
<dbReference type="PANTHER" id="PTHR45663:SF11">
    <property type="entry name" value="GEO12009P1"/>
    <property type="match status" value="1"/>
</dbReference>
<evidence type="ECO:0000256" key="2">
    <source>
        <dbReference type="ARBA" id="ARBA00020570"/>
    </source>
</evidence>
<dbReference type="FunFam" id="3.40.30.10:FF:000001">
    <property type="entry name" value="Thioredoxin"/>
    <property type="match status" value="1"/>
</dbReference>
<dbReference type="AlphaFoldDB" id="A0A9D1DS07"/>
<evidence type="ECO:0000256" key="7">
    <source>
        <dbReference type="NCBIfam" id="TIGR01068"/>
    </source>
</evidence>
<dbReference type="PROSITE" id="PS00194">
    <property type="entry name" value="THIOREDOXIN_1"/>
    <property type="match status" value="1"/>
</dbReference>
<dbReference type="PANTHER" id="PTHR45663">
    <property type="entry name" value="GEO12009P1"/>
    <property type="match status" value="1"/>
</dbReference>
<evidence type="ECO:0000256" key="5">
    <source>
        <dbReference type="ARBA" id="ARBA00023157"/>
    </source>
</evidence>
<dbReference type="PROSITE" id="PS51352">
    <property type="entry name" value="THIOREDOXIN_2"/>
    <property type="match status" value="1"/>
</dbReference>
<dbReference type="InterPro" id="IPR013766">
    <property type="entry name" value="Thioredoxin_domain"/>
</dbReference>
<dbReference type="Gene3D" id="3.40.30.10">
    <property type="entry name" value="Glutaredoxin"/>
    <property type="match status" value="1"/>
</dbReference>
<evidence type="ECO:0000259" key="11">
    <source>
        <dbReference type="PROSITE" id="PS51352"/>
    </source>
</evidence>
<dbReference type="EMBL" id="DVHF01000120">
    <property type="protein sequence ID" value="HIR57948.1"/>
    <property type="molecule type" value="Genomic_DNA"/>
</dbReference>
<evidence type="ECO:0000256" key="9">
    <source>
        <dbReference type="PIRSR" id="PIRSR000077-1"/>
    </source>
</evidence>
<dbReference type="Proteomes" id="UP000886785">
    <property type="component" value="Unassembled WGS sequence"/>
</dbReference>
<feature type="domain" description="Thioredoxin" evidence="11">
    <location>
        <begin position="1"/>
        <end position="104"/>
    </location>
</feature>
<evidence type="ECO:0000313" key="12">
    <source>
        <dbReference type="EMBL" id="HIR57948.1"/>
    </source>
</evidence>
<evidence type="ECO:0000256" key="3">
    <source>
        <dbReference type="ARBA" id="ARBA00022448"/>
    </source>
</evidence>
<keyword evidence="4" id="KW-0249">Electron transport</keyword>
<feature type="site" description="Contributes to redox potential value" evidence="9">
    <location>
        <position position="32"/>
    </location>
</feature>
<keyword evidence="5 10" id="KW-1015">Disulfide bond</keyword>
<evidence type="ECO:0000313" key="13">
    <source>
        <dbReference type="Proteomes" id="UP000886785"/>
    </source>
</evidence>
<evidence type="ECO:0000256" key="10">
    <source>
        <dbReference type="PIRSR" id="PIRSR000077-4"/>
    </source>
</evidence>
<protein>
    <recommendedName>
        <fullName evidence="2 7">Thioredoxin</fullName>
    </recommendedName>
</protein>
<dbReference type="PRINTS" id="PR00421">
    <property type="entry name" value="THIOREDOXIN"/>
</dbReference>
<dbReference type="InterPro" id="IPR017937">
    <property type="entry name" value="Thioredoxin_CS"/>
</dbReference>
<reference evidence="12" key="1">
    <citation type="submission" date="2020-10" db="EMBL/GenBank/DDBJ databases">
        <authorList>
            <person name="Gilroy R."/>
        </authorList>
    </citation>
    <scope>NUCLEOTIDE SEQUENCE</scope>
    <source>
        <strain evidence="12">ChiSjej1B19-7085</strain>
    </source>
</reference>
<dbReference type="GO" id="GO:0015035">
    <property type="term" value="F:protein-disulfide reductase activity"/>
    <property type="evidence" value="ECO:0007669"/>
    <property type="project" value="UniProtKB-UniRule"/>
</dbReference>
<evidence type="ECO:0000256" key="1">
    <source>
        <dbReference type="ARBA" id="ARBA00008987"/>
    </source>
</evidence>
<feature type="active site" description="Nucleophile" evidence="9">
    <location>
        <position position="31"/>
    </location>
</feature>
<accession>A0A9D1DS07</accession>
<feature type="active site" description="Nucleophile" evidence="9">
    <location>
        <position position="34"/>
    </location>
</feature>
<keyword evidence="6 10" id="KW-0676">Redox-active center</keyword>
<feature type="site" description="Deprotonates C-terminal active site Cys" evidence="9">
    <location>
        <position position="25"/>
    </location>
</feature>
<keyword evidence="3" id="KW-0813">Transport</keyword>
<dbReference type="InterPro" id="IPR005746">
    <property type="entry name" value="Thioredoxin"/>
</dbReference>
<feature type="disulfide bond" description="Redox-active" evidence="10">
    <location>
        <begin position="31"/>
        <end position="34"/>
    </location>
</feature>
<reference evidence="12" key="2">
    <citation type="journal article" date="2021" name="PeerJ">
        <title>Extensive microbial diversity within the chicken gut microbiome revealed by metagenomics and culture.</title>
        <authorList>
            <person name="Gilroy R."/>
            <person name="Ravi A."/>
            <person name="Getino M."/>
            <person name="Pursley I."/>
            <person name="Horton D.L."/>
            <person name="Alikhan N.F."/>
            <person name="Baker D."/>
            <person name="Gharbi K."/>
            <person name="Hall N."/>
            <person name="Watson M."/>
            <person name="Adriaenssens E.M."/>
            <person name="Foster-Nyarko E."/>
            <person name="Jarju S."/>
            <person name="Secka A."/>
            <person name="Antonio M."/>
            <person name="Oren A."/>
            <person name="Chaudhuri R.R."/>
            <person name="La Ragione R."/>
            <person name="Hildebrand F."/>
            <person name="Pallen M.J."/>
        </authorList>
    </citation>
    <scope>NUCLEOTIDE SEQUENCE</scope>
    <source>
        <strain evidence="12">ChiSjej1B19-7085</strain>
    </source>
</reference>
<name>A0A9D1DS07_9FIRM</name>
<dbReference type="CDD" id="cd02947">
    <property type="entry name" value="TRX_family"/>
    <property type="match status" value="1"/>
</dbReference>
<comment type="caution">
    <text evidence="12">The sequence shown here is derived from an EMBL/GenBank/DDBJ whole genome shotgun (WGS) entry which is preliminary data.</text>
</comment>
<dbReference type="NCBIfam" id="TIGR01068">
    <property type="entry name" value="thioredoxin"/>
    <property type="match status" value="1"/>
</dbReference>
<feature type="site" description="Contributes to redox potential value" evidence="9">
    <location>
        <position position="33"/>
    </location>
</feature>
<dbReference type="SUPFAM" id="SSF52833">
    <property type="entry name" value="Thioredoxin-like"/>
    <property type="match status" value="1"/>
</dbReference>
<gene>
    <name evidence="12" type="primary">trxA</name>
    <name evidence="12" type="ORF">IAA54_09790</name>
</gene>
<organism evidence="12 13">
    <name type="scientific">Candidatus Gallacutalibacter pullicola</name>
    <dbReference type="NCBI Taxonomy" id="2840830"/>
    <lineage>
        <taxon>Bacteria</taxon>
        <taxon>Bacillati</taxon>
        <taxon>Bacillota</taxon>
        <taxon>Clostridia</taxon>
        <taxon>Eubacteriales</taxon>
        <taxon>Candidatus Gallacutalibacter</taxon>
    </lineage>
</organism>
<dbReference type="GO" id="GO:0005737">
    <property type="term" value="C:cytoplasm"/>
    <property type="evidence" value="ECO:0007669"/>
    <property type="project" value="TreeGrafter"/>
</dbReference>